<organism evidence="3 4">
    <name type="scientific">Thermosynechococcus sichuanensis E542</name>
    <dbReference type="NCBI Taxonomy" id="2016101"/>
    <lineage>
        <taxon>Bacteria</taxon>
        <taxon>Bacillati</taxon>
        <taxon>Cyanobacteriota</taxon>
        <taxon>Cyanophyceae</taxon>
        <taxon>Acaryochloridales</taxon>
        <taxon>Thermosynechococcaceae</taxon>
        <taxon>Thermosynechococcus</taxon>
        <taxon>Thermosynechococcus sichuanensis</taxon>
    </lineage>
</organism>
<reference evidence="4" key="1">
    <citation type="submission" date="2018-09" db="EMBL/GenBank/DDBJ databases">
        <title>Complete genome sequence of thermophilic cyanobacteria strain Thermosynechococcus elongatus PKUAC-SCTE542.</title>
        <authorList>
            <person name="Liang Y."/>
            <person name="Tang J."/>
            <person name="Daroch M."/>
        </authorList>
    </citation>
    <scope>NUCLEOTIDE SEQUENCE [LARGE SCALE GENOMIC DNA]</scope>
    <source>
        <strain evidence="4">E542</strain>
    </source>
</reference>
<dbReference type="KEGG" id="tsq:D3A95_02895"/>
<dbReference type="EMBL" id="CP032152">
    <property type="protein sequence ID" value="QLL29787.1"/>
    <property type="molecule type" value="Genomic_DNA"/>
</dbReference>
<protein>
    <submittedName>
        <fullName evidence="3">Tab2/Atab2 family RNA-binding protein</fullName>
    </submittedName>
</protein>
<dbReference type="InterPro" id="IPR046760">
    <property type="entry name" value="Tab2-like_N"/>
</dbReference>
<proteinExistence type="predicted"/>
<dbReference type="RefSeq" id="WP_181496161.1">
    <property type="nucleotide sequence ID" value="NZ_CP032152.1"/>
</dbReference>
<dbReference type="GO" id="GO:0003723">
    <property type="term" value="F:RNA binding"/>
    <property type="evidence" value="ECO:0007669"/>
    <property type="project" value="InterPro"/>
</dbReference>
<evidence type="ECO:0000313" key="3">
    <source>
        <dbReference type="EMBL" id="QLL29787.1"/>
    </source>
</evidence>
<dbReference type="PANTHER" id="PTHR34556:SF2">
    <property type="entry name" value="PROTEIN TAB2 HOMOLOG, CHLOROPLASTIC"/>
    <property type="match status" value="1"/>
</dbReference>
<dbReference type="PANTHER" id="PTHR34556">
    <property type="match status" value="1"/>
</dbReference>
<evidence type="ECO:0000313" key="4">
    <source>
        <dbReference type="Proteomes" id="UP000261812"/>
    </source>
</evidence>
<feature type="domain" description="RNA-binding protein Tab2-like N-terminal" evidence="1">
    <location>
        <begin position="4"/>
        <end position="114"/>
    </location>
</feature>
<dbReference type="Pfam" id="PF20429">
    <property type="entry name" value="Tab2-like_C"/>
    <property type="match status" value="1"/>
</dbReference>
<keyword evidence="4" id="KW-1185">Reference proteome</keyword>
<dbReference type="InterPro" id="IPR009472">
    <property type="entry name" value="Tab2-like"/>
</dbReference>
<dbReference type="InterPro" id="IPR046761">
    <property type="entry name" value="Tab2-like_C"/>
</dbReference>
<dbReference type="Pfam" id="PF06485">
    <property type="entry name" value="Tab2-like_N"/>
    <property type="match status" value="1"/>
</dbReference>
<gene>
    <name evidence="3" type="ORF">D3A95_02895</name>
</gene>
<sequence>MDTIWELDFYSRPLVDENNKKIWELLICDRQQHFQFSKTCAGAEANARWLEAALKEAMDQWRQQLGLADSAQPDRVRFFRRAMTSIITRGGEAAGLVMVPSRRTFALYDWLRDRATNLYPTLPNYQADLAKPPQLIPPAPQPLPSALRGDRWQFSGLPLGEIKTAAEWELPFGEVPPLPFLTLSDDTLLPGLIIYSQRALPLAGWLSGLEPAYLSFEEEPQPLLVLETGASDRWILISGRNPQIQKELAAFRDACTQSQGLHFIAVKERPQQEALQGFWLLQQIPEV</sequence>
<evidence type="ECO:0000259" key="1">
    <source>
        <dbReference type="Pfam" id="PF06485"/>
    </source>
</evidence>
<accession>A0A7D6ES54</accession>
<dbReference type="AlphaFoldDB" id="A0A7D6ES54"/>
<dbReference type="Proteomes" id="UP000261812">
    <property type="component" value="Chromosome"/>
</dbReference>
<name>A0A7D6ES54_9CYAN</name>
<feature type="domain" description="RNA-binding protein Tab2/Atab2 C-terminal" evidence="2">
    <location>
        <begin position="133"/>
        <end position="282"/>
    </location>
</feature>
<evidence type="ECO:0000259" key="2">
    <source>
        <dbReference type="Pfam" id="PF20429"/>
    </source>
</evidence>